<evidence type="ECO:0000313" key="1">
    <source>
        <dbReference type="EMBL" id="CAB4203502.1"/>
    </source>
</evidence>
<sequence length="241" mass="26280">MTVLPYMTDAFKAHSLTRTYGKHGEAYQGFRMRRDDSSSYSVYLNFSPCGLFIQGDWSPPGVDQAGFAAREHKGLGWFLADMSESYCASKFFDRTWSAEKAAAEIREWISEAETRGLEPSDVESLQGIVAGILADRYDGAMELMDGFRDEGRRVAGLVDDGVPGMGIDPASAGWLWAMRARFLMLYAAMMEPAATGGFVTGLIRCPVCEKVFPAARRDGRVTVPDHFGPDDAACGGIGMGP</sequence>
<organism evidence="1">
    <name type="scientific">uncultured Caudovirales phage</name>
    <dbReference type="NCBI Taxonomy" id="2100421"/>
    <lineage>
        <taxon>Viruses</taxon>
        <taxon>Duplodnaviria</taxon>
        <taxon>Heunggongvirae</taxon>
        <taxon>Uroviricota</taxon>
        <taxon>Caudoviricetes</taxon>
        <taxon>Peduoviridae</taxon>
        <taxon>Maltschvirus</taxon>
        <taxon>Maltschvirus maltsch</taxon>
    </lineage>
</organism>
<accession>A0A6J5S4J2</accession>
<name>A0A6J5S4J2_9CAUD</name>
<dbReference type="EMBL" id="LR797331">
    <property type="protein sequence ID" value="CAB4203502.1"/>
    <property type="molecule type" value="Genomic_DNA"/>
</dbReference>
<protein>
    <submittedName>
        <fullName evidence="1">Uncharacterized protein</fullName>
    </submittedName>
</protein>
<reference evidence="1" key="1">
    <citation type="submission" date="2020-05" db="EMBL/GenBank/DDBJ databases">
        <authorList>
            <person name="Chiriac C."/>
            <person name="Salcher M."/>
            <person name="Ghai R."/>
            <person name="Kavagutti S V."/>
        </authorList>
    </citation>
    <scope>NUCLEOTIDE SEQUENCE</scope>
</reference>
<gene>
    <name evidence="1" type="ORF">UFOVP1382_118</name>
</gene>
<proteinExistence type="predicted"/>